<dbReference type="PANTHER" id="PTHR36354">
    <property type="entry name" value="IMPORT INNER MEMBRANE TRANSLOCASE SUBUNIT"/>
    <property type="match status" value="1"/>
</dbReference>
<feature type="transmembrane region" description="Helical" evidence="1">
    <location>
        <begin position="140"/>
        <end position="157"/>
    </location>
</feature>
<proteinExistence type="predicted"/>
<dbReference type="Proteomes" id="UP001465755">
    <property type="component" value="Unassembled WGS sequence"/>
</dbReference>
<dbReference type="AlphaFoldDB" id="A0AAW1PJ21"/>
<keyword evidence="3" id="KW-1185">Reference proteome</keyword>
<dbReference type="EMBL" id="JALJOQ010000016">
    <property type="protein sequence ID" value="KAK9809820.1"/>
    <property type="molecule type" value="Genomic_DNA"/>
</dbReference>
<sequence>MILFRSLQAGHWAAFSAATRTLPLSNISAGQVVSKHDAKRVGRRWVAAPQRAIRSVKNQLAATASKSYQASPKQVQRLVDSLAKPGSTQKVLKLHLEAFWTAHGNKVIGAVGLLLIYYLWRGMFGLTSMFLNLSETMAEFGFLALAAAMAAFLYLYLSRRWTINADSVYRIALRRLNTDPGVLEVMGAPVAGSDVRASVSTGGGLRLKGLWPALRSRRLQMIFPLTGSDRRGLVSLEAKKRGGSYLFKLLAVDVPTSSGAEQRLFLEGDARAYDRGGVMRELRDPFLQALAMREAYEEEDDVDDAAEEAHQAQADREAVAAAVQPLQAGAVRPANIQPGAAATPAASRDSSTFVADRVSGFAKSVWASFGSSQQQQPTSSSGS</sequence>
<evidence type="ECO:0000313" key="2">
    <source>
        <dbReference type="EMBL" id="KAK9809820.1"/>
    </source>
</evidence>
<keyword evidence="1" id="KW-0812">Transmembrane</keyword>
<evidence type="ECO:0000256" key="1">
    <source>
        <dbReference type="SAM" id="Phobius"/>
    </source>
</evidence>
<organism evidence="2 3">
    <name type="scientific">Symbiochloris irregularis</name>
    <dbReference type="NCBI Taxonomy" id="706552"/>
    <lineage>
        <taxon>Eukaryota</taxon>
        <taxon>Viridiplantae</taxon>
        <taxon>Chlorophyta</taxon>
        <taxon>core chlorophytes</taxon>
        <taxon>Trebouxiophyceae</taxon>
        <taxon>Trebouxiales</taxon>
        <taxon>Trebouxiaceae</taxon>
        <taxon>Symbiochloris</taxon>
    </lineage>
</organism>
<comment type="caution">
    <text evidence="2">The sequence shown here is derived from an EMBL/GenBank/DDBJ whole genome shotgun (WGS) entry which is preliminary data.</text>
</comment>
<dbReference type="PANTHER" id="PTHR36354:SF2">
    <property type="entry name" value="IMPORT INNER MEMBRANE TRANSLOCASE SUBUNIT"/>
    <property type="match status" value="1"/>
</dbReference>
<gene>
    <name evidence="2" type="ORF">WJX73_009764</name>
</gene>
<keyword evidence="1" id="KW-0472">Membrane</keyword>
<keyword evidence="1" id="KW-1133">Transmembrane helix</keyword>
<feature type="transmembrane region" description="Helical" evidence="1">
    <location>
        <begin position="98"/>
        <end position="120"/>
    </location>
</feature>
<accession>A0AAW1PJ21</accession>
<evidence type="ECO:0000313" key="3">
    <source>
        <dbReference type="Proteomes" id="UP001465755"/>
    </source>
</evidence>
<reference evidence="2 3" key="1">
    <citation type="journal article" date="2024" name="Nat. Commun.">
        <title>Phylogenomics reveals the evolutionary origins of lichenization in chlorophyte algae.</title>
        <authorList>
            <person name="Puginier C."/>
            <person name="Libourel C."/>
            <person name="Otte J."/>
            <person name="Skaloud P."/>
            <person name="Haon M."/>
            <person name="Grisel S."/>
            <person name="Petersen M."/>
            <person name="Berrin J.G."/>
            <person name="Delaux P.M."/>
            <person name="Dal Grande F."/>
            <person name="Keller J."/>
        </authorList>
    </citation>
    <scope>NUCLEOTIDE SEQUENCE [LARGE SCALE GENOMIC DNA]</scope>
    <source>
        <strain evidence="2 3">SAG 2036</strain>
    </source>
</reference>
<name>A0AAW1PJ21_9CHLO</name>
<protein>
    <submittedName>
        <fullName evidence="2">Uncharacterized protein</fullName>
    </submittedName>
</protein>